<evidence type="ECO:0000256" key="1">
    <source>
        <dbReference type="SAM" id="MobiDB-lite"/>
    </source>
</evidence>
<dbReference type="Proteomes" id="UP000479000">
    <property type="component" value="Unassembled WGS sequence"/>
</dbReference>
<feature type="non-terminal residue" evidence="2">
    <location>
        <position position="352"/>
    </location>
</feature>
<feature type="non-terminal residue" evidence="2">
    <location>
        <position position="1"/>
    </location>
</feature>
<dbReference type="AlphaFoldDB" id="A0A6H5G639"/>
<keyword evidence="3" id="KW-1185">Reference proteome</keyword>
<proteinExistence type="predicted"/>
<evidence type="ECO:0000313" key="3">
    <source>
        <dbReference type="Proteomes" id="UP000479000"/>
    </source>
</evidence>
<feature type="region of interest" description="Disordered" evidence="1">
    <location>
        <begin position="39"/>
        <end position="69"/>
    </location>
</feature>
<evidence type="ECO:0000313" key="2">
    <source>
        <dbReference type="EMBL" id="CAA9997785.1"/>
    </source>
</evidence>
<dbReference type="EMBL" id="CADCXU010005933">
    <property type="protein sequence ID" value="CAA9997785.1"/>
    <property type="molecule type" value="Genomic_DNA"/>
</dbReference>
<sequence length="352" mass="38722">PIRTLPHVSRTLPTVSLQSFAISRALPLGVAITRLAAPNTRKGRRASNRVWKTAQRSEPTPPTRSSSDRVRWRRCFAPGPLPENCGKALRKPLSATPDSISCPPAPPDLLHGRFPRLLKLLQQGQAQPKNPKMPGLTNGRGTLSESFEQMSLGQLDSSVVFLEQKKAILLDFKQNASKKLQICVPDADSCSGSSETWTFSSYQIRKRAMDRGSYAAWPEESRVDEIRPAGGSNNKNSCQRLHAVQSRQQLVDHPKTRIFINTLTSVGQIITSTRSDFASFKPPTVDQLCFFSLFGATPSRYDGVTVSMATFMSILVIWIASSRLAEAKKTILCLVLGSFQIGDQSDNNGSLL</sequence>
<name>A0A6H5G639_9HEMI</name>
<accession>A0A6H5G639</accession>
<protein>
    <submittedName>
        <fullName evidence="2">Uncharacterized protein</fullName>
    </submittedName>
</protein>
<organism evidence="2 3">
    <name type="scientific">Nesidiocoris tenuis</name>
    <dbReference type="NCBI Taxonomy" id="355587"/>
    <lineage>
        <taxon>Eukaryota</taxon>
        <taxon>Metazoa</taxon>
        <taxon>Ecdysozoa</taxon>
        <taxon>Arthropoda</taxon>
        <taxon>Hexapoda</taxon>
        <taxon>Insecta</taxon>
        <taxon>Pterygota</taxon>
        <taxon>Neoptera</taxon>
        <taxon>Paraneoptera</taxon>
        <taxon>Hemiptera</taxon>
        <taxon>Heteroptera</taxon>
        <taxon>Panheteroptera</taxon>
        <taxon>Cimicomorpha</taxon>
        <taxon>Miridae</taxon>
        <taxon>Dicyphina</taxon>
        <taxon>Nesidiocoris</taxon>
    </lineage>
</organism>
<reference evidence="2 3" key="1">
    <citation type="submission" date="2020-02" db="EMBL/GenBank/DDBJ databases">
        <authorList>
            <person name="Ferguson B K."/>
        </authorList>
    </citation>
    <scope>NUCLEOTIDE SEQUENCE [LARGE SCALE GENOMIC DNA]</scope>
</reference>
<gene>
    <name evidence="2" type="ORF">NTEN_LOCUS4079</name>
</gene>